<proteinExistence type="predicted"/>
<name>A0A975PEX3_9MICC</name>
<organism evidence="2 3">
    <name type="scientific">Arthrobacter sunyaminii</name>
    <dbReference type="NCBI Taxonomy" id="2816859"/>
    <lineage>
        <taxon>Bacteria</taxon>
        <taxon>Bacillati</taxon>
        <taxon>Actinomycetota</taxon>
        <taxon>Actinomycetes</taxon>
        <taxon>Micrococcales</taxon>
        <taxon>Micrococcaceae</taxon>
        <taxon>Arthrobacter</taxon>
    </lineage>
</organism>
<keyword evidence="3" id="KW-1185">Reference proteome</keyword>
<dbReference type="KEGG" id="asun:KG104_13510"/>
<reference evidence="2" key="1">
    <citation type="submission" date="2021-06" db="EMBL/GenBank/DDBJ databases">
        <title>Novel species in genus Arthrobacter.</title>
        <authorList>
            <person name="Zhang G."/>
        </authorList>
    </citation>
    <scope>NUCLEOTIDE SEQUENCE</scope>
    <source>
        <strain evidence="2">Zg-ZUI122</strain>
    </source>
</reference>
<protein>
    <submittedName>
        <fullName evidence="2">Uncharacterized protein</fullName>
    </submittedName>
</protein>
<gene>
    <name evidence="2" type="ORF">KG104_13510</name>
</gene>
<dbReference type="RefSeq" id="WP_207347970.1">
    <property type="nucleotide sequence ID" value="NZ_CP076456.1"/>
</dbReference>
<feature type="region of interest" description="Disordered" evidence="1">
    <location>
        <begin position="72"/>
        <end position="120"/>
    </location>
</feature>
<accession>A0A975PEX3</accession>
<evidence type="ECO:0000256" key="1">
    <source>
        <dbReference type="SAM" id="MobiDB-lite"/>
    </source>
</evidence>
<sequence>MVFEAVEPEQRQLLKKALDDARLCVPDVWIQYVSLGGIVGEYEVDAYINGSLSLPPLQRDILAHAANELIDELPPRPRAPYGADVARTQAGGHPLEDGRHPQSAEEQGYGRGRGSNPGEG</sequence>
<evidence type="ECO:0000313" key="2">
    <source>
        <dbReference type="EMBL" id="QWQ35482.1"/>
    </source>
</evidence>
<evidence type="ECO:0000313" key="3">
    <source>
        <dbReference type="Proteomes" id="UP000680588"/>
    </source>
</evidence>
<dbReference type="EMBL" id="CP076456">
    <property type="protein sequence ID" value="QWQ35482.1"/>
    <property type="molecule type" value="Genomic_DNA"/>
</dbReference>
<dbReference type="AlphaFoldDB" id="A0A975PEX3"/>
<dbReference type="Proteomes" id="UP000680588">
    <property type="component" value="Chromosome"/>
</dbReference>
<feature type="compositionally biased region" description="Gly residues" evidence="1">
    <location>
        <begin position="109"/>
        <end position="120"/>
    </location>
</feature>
<feature type="compositionally biased region" description="Basic and acidic residues" evidence="1">
    <location>
        <begin position="94"/>
        <end position="103"/>
    </location>
</feature>